<organism evidence="1 2">
    <name type="scientific">Aurantimonas endophytica</name>
    <dbReference type="NCBI Taxonomy" id="1522175"/>
    <lineage>
        <taxon>Bacteria</taxon>
        <taxon>Pseudomonadati</taxon>
        <taxon>Pseudomonadota</taxon>
        <taxon>Alphaproteobacteria</taxon>
        <taxon>Hyphomicrobiales</taxon>
        <taxon>Aurantimonadaceae</taxon>
        <taxon>Aurantimonas</taxon>
    </lineage>
</organism>
<accession>A0A7W6HGA8</accession>
<dbReference type="EMBL" id="JACIEM010000005">
    <property type="protein sequence ID" value="MBB4004686.1"/>
    <property type="molecule type" value="Genomic_DNA"/>
</dbReference>
<comment type="caution">
    <text evidence="1">The sequence shown here is derived from an EMBL/GenBank/DDBJ whole genome shotgun (WGS) entry which is preliminary data.</text>
</comment>
<name>A0A7W6HGA8_9HYPH</name>
<dbReference type="GO" id="GO:0032259">
    <property type="term" value="P:methylation"/>
    <property type="evidence" value="ECO:0007669"/>
    <property type="project" value="UniProtKB-KW"/>
</dbReference>
<keyword evidence="1" id="KW-0489">Methyltransferase</keyword>
<dbReference type="AlphaFoldDB" id="A0A7W6HGA8"/>
<sequence length="87" mass="10300">MIRRLLARLFRPSAQIRQEVTVLLAMHGTRDPWLEARERRRAAEKDARWVDDGVIRRRRYWNSVMREIERQTGYLHQPDAANGTGDG</sequence>
<keyword evidence="1" id="KW-0808">Transferase</keyword>
<gene>
    <name evidence="1" type="ORF">GGR03_003781</name>
</gene>
<dbReference type="Proteomes" id="UP000588647">
    <property type="component" value="Unassembled WGS sequence"/>
</dbReference>
<reference evidence="1 2" key="1">
    <citation type="submission" date="2020-08" db="EMBL/GenBank/DDBJ databases">
        <title>Genomic Encyclopedia of Type Strains, Phase IV (KMG-IV): sequencing the most valuable type-strain genomes for metagenomic binning, comparative biology and taxonomic classification.</title>
        <authorList>
            <person name="Goeker M."/>
        </authorList>
    </citation>
    <scope>NUCLEOTIDE SEQUENCE [LARGE SCALE GENOMIC DNA]</scope>
    <source>
        <strain evidence="1 2">DSM 103570</strain>
    </source>
</reference>
<evidence type="ECO:0000313" key="2">
    <source>
        <dbReference type="Proteomes" id="UP000588647"/>
    </source>
</evidence>
<evidence type="ECO:0000313" key="1">
    <source>
        <dbReference type="EMBL" id="MBB4004686.1"/>
    </source>
</evidence>
<protein>
    <submittedName>
        <fullName evidence="1">tRNA pseudouridine-54 N-methylase</fullName>
    </submittedName>
</protein>
<dbReference type="GO" id="GO:0008168">
    <property type="term" value="F:methyltransferase activity"/>
    <property type="evidence" value="ECO:0007669"/>
    <property type="project" value="UniProtKB-KW"/>
</dbReference>
<dbReference type="RefSeq" id="WP_183210273.1">
    <property type="nucleotide sequence ID" value="NZ_JAAAMM010000005.1"/>
</dbReference>
<keyword evidence="2" id="KW-1185">Reference proteome</keyword>
<proteinExistence type="predicted"/>